<gene>
    <name evidence="6" type="ORF">A2957_02045</name>
</gene>
<feature type="transmembrane region" description="Helical" evidence="4">
    <location>
        <begin position="91"/>
        <end position="109"/>
    </location>
</feature>
<evidence type="ECO:0000256" key="3">
    <source>
        <dbReference type="ARBA" id="ARBA00022691"/>
    </source>
</evidence>
<keyword evidence="4" id="KW-0812">Transmembrane</keyword>
<dbReference type="PANTHER" id="PTHR13610">
    <property type="entry name" value="METHYLTRANSFERASE DOMAIN-CONTAINING PROTEIN"/>
    <property type="match status" value="1"/>
</dbReference>
<keyword evidence="1" id="KW-0489">Methyltransferase</keyword>
<dbReference type="InterPro" id="IPR029063">
    <property type="entry name" value="SAM-dependent_MTases_sf"/>
</dbReference>
<comment type="caution">
    <text evidence="6">The sequence shown here is derived from an EMBL/GenBank/DDBJ whole genome shotgun (WGS) entry which is preliminary data.</text>
</comment>
<dbReference type="EMBL" id="MGAK01000016">
    <property type="protein sequence ID" value="OGK44433.1"/>
    <property type="molecule type" value="Genomic_DNA"/>
</dbReference>
<evidence type="ECO:0000259" key="5">
    <source>
        <dbReference type="Pfam" id="PF08123"/>
    </source>
</evidence>
<organism evidence="6 7">
    <name type="scientific">Candidatus Roizmanbacteria bacterium RIFCSPLOWO2_01_FULL_38_11</name>
    <dbReference type="NCBI Taxonomy" id="1802060"/>
    <lineage>
        <taxon>Bacteria</taxon>
        <taxon>Candidatus Roizmaniibacteriota</taxon>
    </lineage>
</organism>
<sequence length="188" mass="21213">MPQIVQIILTIVVFLIIAGATVFLITSVISLLLNVPYVGTSSRELEVIFGSLSLKNKSTFYDLGSGDGRVVRYVAKRFSLISVGVEANPLLYLYSIFLNLIFHSQYVHYKLARAENISFESADVIYMFLFPKLLNLLSSKIKKECKPGTIIVAHGFKVSGFDEFLYNTMPGKPFNTYYYRLNTPQDDV</sequence>
<dbReference type="InterPro" id="IPR025789">
    <property type="entry name" value="DOT1_dom"/>
</dbReference>
<evidence type="ECO:0000256" key="2">
    <source>
        <dbReference type="ARBA" id="ARBA00022679"/>
    </source>
</evidence>
<feature type="transmembrane region" description="Helical" evidence="4">
    <location>
        <begin position="7"/>
        <end position="33"/>
    </location>
</feature>
<protein>
    <recommendedName>
        <fullName evidence="5">DOT1 domain-containing protein</fullName>
    </recommendedName>
</protein>
<feature type="domain" description="DOT1" evidence="5">
    <location>
        <begin position="41"/>
        <end position="90"/>
    </location>
</feature>
<reference evidence="6 7" key="1">
    <citation type="journal article" date="2016" name="Nat. Commun.">
        <title>Thousands of microbial genomes shed light on interconnected biogeochemical processes in an aquifer system.</title>
        <authorList>
            <person name="Anantharaman K."/>
            <person name="Brown C.T."/>
            <person name="Hug L.A."/>
            <person name="Sharon I."/>
            <person name="Castelle C.J."/>
            <person name="Probst A.J."/>
            <person name="Thomas B.C."/>
            <person name="Singh A."/>
            <person name="Wilkins M.J."/>
            <person name="Karaoz U."/>
            <person name="Brodie E.L."/>
            <person name="Williams K.H."/>
            <person name="Hubbard S.S."/>
            <person name="Banfield J.F."/>
        </authorList>
    </citation>
    <scope>NUCLEOTIDE SEQUENCE [LARGE SCALE GENOMIC DNA]</scope>
</reference>
<dbReference type="Pfam" id="PF08123">
    <property type="entry name" value="DOT1"/>
    <property type="match status" value="1"/>
</dbReference>
<dbReference type="GO" id="GO:0032259">
    <property type="term" value="P:methylation"/>
    <property type="evidence" value="ECO:0007669"/>
    <property type="project" value="UniProtKB-KW"/>
</dbReference>
<dbReference type="STRING" id="1802060.A2957_02045"/>
<dbReference type="AlphaFoldDB" id="A0A1F7IM53"/>
<name>A0A1F7IM53_9BACT</name>
<accession>A0A1F7IM53</accession>
<dbReference type="InterPro" id="IPR026170">
    <property type="entry name" value="FAM173A/B"/>
</dbReference>
<keyword evidence="4" id="KW-1133">Transmembrane helix</keyword>
<evidence type="ECO:0000256" key="1">
    <source>
        <dbReference type="ARBA" id="ARBA00022603"/>
    </source>
</evidence>
<dbReference type="CDD" id="cd02440">
    <property type="entry name" value="AdoMet_MTases"/>
    <property type="match status" value="1"/>
</dbReference>
<evidence type="ECO:0000313" key="7">
    <source>
        <dbReference type="Proteomes" id="UP000179072"/>
    </source>
</evidence>
<keyword evidence="4" id="KW-0472">Membrane</keyword>
<keyword evidence="2" id="KW-0808">Transferase</keyword>
<dbReference type="Gene3D" id="3.40.50.150">
    <property type="entry name" value="Vaccinia Virus protein VP39"/>
    <property type="match status" value="1"/>
</dbReference>
<dbReference type="Proteomes" id="UP000179072">
    <property type="component" value="Unassembled WGS sequence"/>
</dbReference>
<dbReference type="SUPFAM" id="SSF53335">
    <property type="entry name" value="S-adenosyl-L-methionine-dependent methyltransferases"/>
    <property type="match status" value="1"/>
</dbReference>
<evidence type="ECO:0000313" key="6">
    <source>
        <dbReference type="EMBL" id="OGK44433.1"/>
    </source>
</evidence>
<keyword evidence="3" id="KW-0949">S-adenosyl-L-methionine</keyword>
<evidence type="ECO:0000256" key="4">
    <source>
        <dbReference type="SAM" id="Phobius"/>
    </source>
</evidence>
<proteinExistence type="predicted"/>
<dbReference type="PANTHER" id="PTHR13610:SF9">
    <property type="entry name" value="FI06469P"/>
    <property type="match status" value="1"/>
</dbReference>
<dbReference type="GO" id="GO:0031151">
    <property type="term" value="F:histone H3K79 methyltransferase activity"/>
    <property type="evidence" value="ECO:0007669"/>
    <property type="project" value="InterPro"/>
</dbReference>